<reference evidence="1 2" key="1">
    <citation type="journal article" date="2018" name="Front. Plant Sci.">
        <title>Red Clover (Trifolium pratense) and Zigzag Clover (T. medium) - A Picture of Genomic Similarities and Differences.</title>
        <authorList>
            <person name="Dluhosova J."/>
            <person name="Istvanek J."/>
            <person name="Nedelnik J."/>
            <person name="Repkova J."/>
        </authorList>
    </citation>
    <scope>NUCLEOTIDE SEQUENCE [LARGE SCALE GENOMIC DNA]</scope>
    <source>
        <strain evidence="2">cv. 10/8</strain>
        <tissue evidence="1">Leaf</tissue>
    </source>
</reference>
<evidence type="ECO:0000313" key="1">
    <source>
        <dbReference type="EMBL" id="MCI62971.1"/>
    </source>
</evidence>
<dbReference type="EMBL" id="LXQA010628665">
    <property type="protein sequence ID" value="MCI62971.1"/>
    <property type="molecule type" value="Genomic_DNA"/>
</dbReference>
<sequence length="70" mass="8147">MPIPNCTCHQRSSCAAMRLARSNHRLLHVMRFLIGLNDEFNTVKSQIFLLDLLPSITKIFSMVLQFERQN</sequence>
<dbReference type="PANTHER" id="PTHR34222:SF99">
    <property type="entry name" value="PROTEIN, PUTATIVE-RELATED"/>
    <property type="match status" value="1"/>
</dbReference>
<dbReference type="Proteomes" id="UP000265520">
    <property type="component" value="Unassembled WGS sequence"/>
</dbReference>
<dbReference type="PANTHER" id="PTHR34222">
    <property type="entry name" value="GAG_PRE-INTEGRS DOMAIN-CONTAINING PROTEIN"/>
    <property type="match status" value="1"/>
</dbReference>
<keyword evidence="2" id="KW-1185">Reference proteome</keyword>
<dbReference type="AlphaFoldDB" id="A0A392TP72"/>
<feature type="non-terminal residue" evidence="1">
    <location>
        <position position="70"/>
    </location>
</feature>
<comment type="caution">
    <text evidence="1">The sequence shown here is derived from an EMBL/GenBank/DDBJ whole genome shotgun (WGS) entry which is preliminary data.</text>
</comment>
<proteinExistence type="predicted"/>
<accession>A0A392TP72</accession>
<evidence type="ECO:0000313" key="2">
    <source>
        <dbReference type="Proteomes" id="UP000265520"/>
    </source>
</evidence>
<organism evidence="1 2">
    <name type="scientific">Trifolium medium</name>
    <dbReference type="NCBI Taxonomy" id="97028"/>
    <lineage>
        <taxon>Eukaryota</taxon>
        <taxon>Viridiplantae</taxon>
        <taxon>Streptophyta</taxon>
        <taxon>Embryophyta</taxon>
        <taxon>Tracheophyta</taxon>
        <taxon>Spermatophyta</taxon>
        <taxon>Magnoliopsida</taxon>
        <taxon>eudicotyledons</taxon>
        <taxon>Gunneridae</taxon>
        <taxon>Pentapetalae</taxon>
        <taxon>rosids</taxon>
        <taxon>fabids</taxon>
        <taxon>Fabales</taxon>
        <taxon>Fabaceae</taxon>
        <taxon>Papilionoideae</taxon>
        <taxon>50 kb inversion clade</taxon>
        <taxon>NPAAA clade</taxon>
        <taxon>Hologalegina</taxon>
        <taxon>IRL clade</taxon>
        <taxon>Trifolieae</taxon>
        <taxon>Trifolium</taxon>
    </lineage>
</organism>
<name>A0A392TP72_9FABA</name>
<protein>
    <submittedName>
        <fullName evidence="1">Retrovirus-related Pol polyprotein from transposon TNT 1-94</fullName>
    </submittedName>
</protein>